<dbReference type="GO" id="GO:0006396">
    <property type="term" value="P:RNA processing"/>
    <property type="evidence" value="ECO:0007669"/>
    <property type="project" value="InterPro"/>
</dbReference>
<dbReference type="VEuPathDB" id="FungiDB:SMAC_05079"/>
<dbReference type="InterPro" id="IPR040030">
    <property type="entry name" value="Ribosomal_mL57"/>
</dbReference>
<dbReference type="Pfam" id="PF14622">
    <property type="entry name" value="Ribonucleas_3_3"/>
    <property type="match status" value="1"/>
</dbReference>
<dbReference type="Proteomes" id="UP000433876">
    <property type="component" value="Unassembled WGS sequence"/>
</dbReference>
<dbReference type="PANTHER" id="PTHR28160:SF1">
    <property type="entry name" value="LARGE RIBOSOMAL SUBUNIT PROTEIN ML57"/>
    <property type="match status" value="1"/>
</dbReference>
<feature type="domain" description="RNase III" evidence="2">
    <location>
        <begin position="216"/>
        <end position="363"/>
    </location>
</feature>
<feature type="region of interest" description="Disordered" evidence="1">
    <location>
        <begin position="141"/>
        <end position="171"/>
    </location>
</feature>
<dbReference type="SUPFAM" id="SSF69065">
    <property type="entry name" value="RNase III domain-like"/>
    <property type="match status" value="1"/>
</dbReference>
<dbReference type="Gene3D" id="1.10.1520.10">
    <property type="entry name" value="Ribonuclease III domain"/>
    <property type="match status" value="1"/>
</dbReference>
<feature type="region of interest" description="Disordered" evidence="1">
    <location>
        <begin position="1"/>
        <end position="98"/>
    </location>
</feature>
<gene>
    <name evidence="3" type="ORF">SMACR_05079</name>
</gene>
<feature type="compositionally biased region" description="Low complexity" evidence="1">
    <location>
        <begin position="19"/>
        <end position="30"/>
    </location>
</feature>
<dbReference type="InterPro" id="IPR036389">
    <property type="entry name" value="RNase_III_sf"/>
</dbReference>
<reference evidence="3 4" key="1">
    <citation type="submission" date="2017-07" db="EMBL/GenBank/DDBJ databases">
        <title>Genome sequence of the Sordaria macrospora wild type strain R19027.</title>
        <authorList>
            <person name="Nowrousian M."/>
            <person name="Teichert I."/>
            <person name="Kueck U."/>
        </authorList>
    </citation>
    <scope>NUCLEOTIDE SEQUENCE [LARGE SCALE GENOMIC DNA]</scope>
    <source>
        <strain evidence="3 4">R19027</strain>
        <tissue evidence="3">Mycelium</tissue>
    </source>
</reference>
<evidence type="ECO:0000259" key="2">
    <source>
        <dbReference type="Pfam" id="PF14622"/>
    </source>
</evidence>
<dbReference type="PANTHER" id="PTHR28160">
    <property type="entry name" value="54S RIBOSOMAL PROTEIN L15, MITOCHONDRIAL"/>
    <property type="match status" value="1"/>
</dbReference>
<name>A0A8S8ZWS2_SORMA</name>
<comment type="caution">
    <text evidence="3">The sequence shown here is derived from an EMBL/GenBank/DDBJ whole genome shotgun (WGS) entry which is preliminary data.</text>
</comment>
<feature type="compositionally biased region" description="Polar residues" evidence="1">
    <location>
        <begin position="57"/>
        <end position="69"/>
    </location>
</feature>
<sequence length="365" mass="40272">MVDGQSPDKFIDMAHRPPRALAAKAASKPAEGSRPSNRSQKIPSGNGRPSDLDVSFYPTTRSQSASTHLHTSKYLHGLAPGRRRRRISSRIHIQKTTMATLTPSRSVFASTCKTVAQQCSRRPVAVQQLVAVPVARQVSSSSAVQQEQDASGSSSSSQQPRPRWSYTPERMKGPGFSLNLVKDPRRKHWLVNSDPEKLDAFYEAFLGQGGSRMLSDETKWLAVTHKSFDYGRRGYNTRLAFLGRQIIALETTRSILTSPVLNEPAADKYGRQPYNHAALANIDKLIHTQPIDIMDKTKIARMGIDLGLLTVLRWKPRMPEDLESSGVVVVLNSTLFAIIGAISLEKGAAVAQRIVREKILKKLGA</sequence>
<accession>A0A8S8ZWS2</accession>
<evidence type="ECO:0000256" key="1">
    <source>
        <dbReference type="SAM" id="MobiDB-lite"/>
    </source>
</evidence>
<organism evidence="3 4">
    <name type="scientific">Sordaria macrospora</name>
    <dbReference type="NCBI Taxonomy" id="5147"/>
    <lineage>
        <taxon>Eukaryota</taxon>
        <taxon>Fungi</taxon>
        <taxon>Dikarya</taxon>
        <taxon>Ascomycota</taxon>
        <taxon>Pezizomycotina</taxon>
        <taxon>Sordariomycetes</taxon>
        <taxon>Sordariomycetidae</taxon>
        <taxon>Sordariales</taxon>
        <taxon>Sordariaceae</taxon>
        <taxon>Sordaria</taxon>
    </lineage>
</organism>
<dbReference type="InterPro" id="IPR000999">
    <property type="entry name" value="RNase_III_dom"/>
</dbReference>
<feature type="compositionally biased region" description="Low complexity" evidence="1">
    <location>
        <begin position="141"/>
        <end position="159"/>
    </location>
</feature>
<feature type="compositionally biased region" description="Basic residues" evidence="1">
    <location>
        <begin position="81"/>
        <end position="93"/>
    </location>
</feature>
<dbReference type="GO" id="GO:0005762">
    <property type="term" value="C:mitochondrial large ribosomal subunit"/>
    <property type="evidence" value="ECO:0007669"/>
    <property type="project" value="InterPro"/>
</dbReference>
<protein>
    <recommendedName>
        <fullName evidence="2">RNase III domain-containing protein</fullName>
    </recommendedName>
</protein>
<feature type="compositionally biased region" description="Polar residues" evidence="1">
    <location>
        <begin position="34"/>
        <end position="43"/>
    </location>
</feature>
<evidence type="ECO:0000313" key="4">
    <source>
        <dbReference type="Proteomes" id="UP000433876"/>
    </source>
</evidence>
<dbReference type="GO" id="GO:0032543">
    <property type="term" value="P:mitochondrial translation"/>
    <property type="evidence" value="ECO:0007669"/>
    <property type="project" value="InterPro"/>
</dbReference>
<dbReference type="GO" id="GO:0004525">
    <property type="term" value="F:ribonuclease III activity"/>
    <property type="evidence" value="ECO:0007669"/>
    <property type="project" value="InterPro"/>
</dbReference>
<dbReference type="FunFam" id="1.10.1520.10:FF:000018">
    <property type="entry name" value="RNase III domain protein"/>
    <property type="match status" value="1"/>
</dbReference>
<dbReference type="GO" id="GO:0003735">
    <property type="term" value="F:structural constituent of ribosome"/>
    <property type="evidence" value="ECO:0007669"/>
    <property type="project" value="InterPro"/>
</dbReference>
<evidence type="ECO:0000313" key="3">
    <source>
        <dbReference type="EMBL" id="KAA8633506.1"/>
    </source>
</evidence>
<proteinExistence type="predicted"/>
<dbReference type="AlphaFoldDB" id="A0A8S8ZWS2"/>
<dbReference type="EMBL" id="NMPR01000036">
    <property type="protein sequence ID" value="KAA8633506.1"/>
    <property type="molecule type" value="Genomic_DNA"/>
</dbReference>